<dbReference type="AlphaFoldDB" id="A0A5J4V1S1"/>
<dbReference type="SFLD" id="SFLDG01129">
    <property type="entry name" value="C1.5:_HAD__Beta-PGM__Phosphata"/>
    <property type="match status" value="1"/>
</dbReference>
<reference evidence="1 2" key="1">
    <citation type="submission" date="2019-03" db="EMBL/GenBank/DDBJ databases">
        <title>Single cell metagenomics reveals metabolic interactions within the superorganism composed of flagellate Streblomastix strix and complex community of Bacteroidetes bacteria on its surface.</title>
        <authorList>
            <person name="Treitli S.C."/>
            <person name="Kolisko M."/>
            <person name="Husnik F."/>
            <person name="Keeling P."/>
            <person name="Hampl V."/>
        </authorList>
    </citation>
    <scope>NUCLEOTIDE SEQUENCE [LARGE SCALE GENOMIC DNA]</scope>
    <source>
        <strain evidence="1">ST1C</strain>
    </source>
</reference>
<protein>
    <submittedName>
        <fullName evidence="1">Pyrophosphatase PpaX</fullName>
    </submittedName>
</protein>
<accession>A0A5J4V1S1</accession>
<name>A0A5J4V1S1_9EUKA</name>
<dbReference type="NCBIfam" id="TIGR01549">
    <property type="entry name" value="HAD-SF-IA-v1"/>
    <property type="match status" value="1"/>
</dbReference>
<organism evidence="1 2">
    <name type="scientific">Streblomastix strix</name>
    <dbReference type="NCBI Taxonomy" id="222440"/>
    <lineage>
        <taxon>Eukaryota</taxon>
        <taxon>Metamonada</taxon>
        <taxon>Preaxostyla</taxon>
        <taxon>Oxymonadida</taxon>
        <taxon>Streblomastigidae</taxon>
        <taxon>Streblomastix</taxon>
    </lineage>
</organism>
<dbReference type="InterPro" id="IPR036412">
    <property type="entry name" value="HAD-like_sf"/>
</dbReference>
<dbReference type="InterPro" id="IPR023198">
    <property type="entry name" value="PGP-like_dom2"/>
</dbReference>
<dbReference type="InterPro" id="IPR023214">
    <property type="entry name" value="HAD_sf"/>
</dbReference>
<dbReference type="Proteomes" id="UP000324800">
    <property type="component" value="Unassembled WGS sequence"/>
</dbReference>
<dbReference type="InterPro" id="IPR041492">
    <property type="entry name" value="HAD_2"/>
</dbReference>
<dbReference type="SFLD" id="SFLDS00003">
    <property type="entry name" value="Haloacid_Dehalogenase"/>
    <property type="match status" value="1"/>
</dbReference>
<dbReference type="InterPro" id="IPR050155">
    <property type="entry name" value="HAD-like_hydrolase_sf"/>
</dbReference>
<evidence type="ECO:0000313" key="2">
    <source>
        <dbReference type="Proteomes" id="UP000324800"/>
    </source>
</evidence>
<evidence type="ECO:0000313" key="1">
    <source>
        <dbReference type="EMBL" id="KAA6376557.1"/>
    </source>
</evidence>
<dbReference type="Gene3D" id="1.10.150.240">
    <property type="entry name" value="Putative phosphatase, domain 2"/>
    <property type="match status" value="1"/>
</dbReference>
<dbReference type="SUPFAM" id="SSF56784">
    <property type="entry name" value="HAD-like"/>
    <property type="match status" value="1"/>
</dbReference>
<dbReference type="GO" id="GO:0008967">
    <property type="term" value="F:phosphoglycolate phosphatase activity"/>
    <property type="evidence" value="ECO:0007669"/>
    <property type="project" value="TreeGrafter"/>
</dbReference>
<dbReference type="InterPro" id="IPR006439">
    <property type="entry name" value="HAD-SF_hydro_IA"/>
</dbReference>
<dbReference type="GO" id="GO:0005829">
    <property type="term" value="C:cytosol"/>
    <property type="evidence" value="ECO:0007669"/>
    <property type="project" value="TreeGrafter"/>
</dbReference>
<dbReference type="PANTHER" id="PTHR43434:SF1">
    <property type="entry name" value="PHOSPHOGLYCOLATE PHOSPHATASE"/>
    <property type="match status" value="1"/>
</dbReference>
<sequence>MTSLNSKNIEDQRYDAVLFDLDGTLSDSLPVILESRQRLLDNHGIQKSKEQIADERKSVLFYEELCINFDKKLSEQEYKDLSKEYFEIQENLIGQYVRLFPGVLQVLQELKRQEIPMGIITIRNQESTNKFVHYLKIKEFFTIIVAPDGFAHPKPHPDQVNFALEQMGLRGEKWTQSRDARILYVGDALIDVETAEQAKCDCAIVPYASFAIDDEVKSRIKYLPTRVEDLLQIALHRTQ</sequence>
<gene>
    <name evidence="1" type="ORF">EZS28_027917</name>
</gene>
<dbReference type="PANTHER" id="PTHR43434">
    <property type="entry name" value="PHOSPHOGLYCOLATE PHOSPHATASE"/>
    <property type="match status" value="1"/>
</dbReference>
<proteinExistence type="predicted"/>
<dbReference type="Gene3D" id="3.40.50.1000">
    <property type="entry name" value="HAD superfamily/HAD-like"/>
    <property type="match status" value="1"/>
</dbReference>
<dbReference type="OrthoDB" id="40579at2759"/>
<dbReference type="GO" id="GO:0006281">
    <property type="term" value="P:DNA repair"/>
    <property type="evidence" value="ECO:0007669"/>
    <property type="project" value="TreeGrafter"/>
</dbReference>
<comment type="caution">
    <text evidence="1">The sequence shown here is derived from an EMBL/GenBank/DDBJ whole genome shotgun (WGS) entry which is preliminary data.</text>
</comment>
<dbReference type="Pfam" id="PF13419">
    <property type="entry name" value="HAD_2"/>
    <property type="match status" value="1"/>
</dbReference>
<dbReference type="EMBL" id="SNRW01010443">
    <property type="protein sequence ID" value="KAA6376557.1"/>
    <property type="molecule type" value="Genomic_DNA"/>
</dbReference>